<keyword evidence="6" id="KW-1185">Reference proteome</keyword>
<protein>
    <recommendedName>
        <fullName evidence="7">PAS domain S-box-containing protein/diguanylate cyclase (GGDEF)-like protein</fullName>
    </recommendedName>
</protein>
<dbReference type="InterPro" id="IPR000014">
    <property type="entry name" value="PAS"/>
</dbReference>
<dbReference type="PANTHER" id="PTHR44757">
    <property type="entry name" value="DIGUANYLATE CYCLASE DGCP"/>
    <property type="match status" value="1"/>
</dbReference>
<dbReference type="EMBL" id="BMIQ01000007">
    <property type="protein sequence ID" value="GGE16709.1"/>
    <property type="molecule type" value="Genomic_DNA"/>
</dbReference>
<feature type="domain" description="PAS" evidence="1">
    <location>
        <begin position="535"/>
        <end position="574"/>
    </location>
</feature>
<dbReference type="InterPro" id="IPR043128">
    <property type="entry name" value="Rev_trsase/Diguanyl_cyclase"/>
</dbReference>
<reference evidence="5" key="2">
    <citation type="submission" date="2020-09" db="EMBL/GenBank/DDBJ databases">
        <authorList>
            <person name="Sun Q."/>
            <person name="Zhou Y."/>
        </authorList>
    </citation>
    <scope>NUCLEOTIDE SEQUENCE</scope>
    <source>
        <strain evidence="5">CGMCC 1.15367</strain>
    </source>
</reference>
<feature type="domain" description="EAL" evidence="3">
    <location>
        <begin position="820"/>
        <end position="1071"/>
    </location>
</feature>
<dbReference type="InterPro" id="IPR013655">
    <property type="entry name" value="PAS_fold_3"/>
</dbReference>
<feature type="domain" description="PAC" evidence="2">
    <location>
        <begin position="350"/>
        <end position="402"/>
    </location>
</feature>
<dbReference type="PROSITE" id="PS50887">
    <property type="entry name" value="GGDEF"/>
    <property type="match status" value="1"/>
</dbReference>
<dbReference type="NCBIfam" id="TIGR00229">
    <property type="entry name" value="sensory_box"/>
    <property type="match status" value="5"/>
</dbReference>
<dbReference type="CDD" id="cd00130">
    <property type="entry name" value="PAS"/>
    <property type="match status" value="5"/>
</dbReference>
<dbReference type="CDD" id="cd01949">
    <property type="entry name" value="GGDEF"/>
    <property type="match status" value="1"/>
</dbReference>
<dbReference type="PROSITE" id="PS50113">
    <property type="entry name" value="PAC"/>
    <property type="match status" value="5"/>
</dbReference>
<dbReference type="SUPFAM" id="SSF141868">
    <property type="entry name" value="EAL domain-like"/>
    <property type="match status" value="1"/>
</dbReference>
<dbReference type="Proteomes" id="UP000644699">
    <property type="component" value="Unassembled WGS sequence"/>
</dbReference>
<evidence type="ECO:0000259" key="3">
    <source>
        <dbReference type="PROSITE" id="PS50883"/>
    </source>
</evidence>
<dbReference type="SMART" id="SM00086">
    <property type="entry name" value="PAC"/>
    <property type="match status" value="5"/>
</dbReference>
<dbReference type="Pfam" id="PF00563">
    <property type="entry name" value="EAL"/>
    <property type="match status" value="1"/>
</dbReference>
<dbReference type="InterPro" id="IPR052155">
    <property type="entry name" value="Biofilm_reg_signaling"/>
</dbReference>
<dbReference type="InterPro" id="IPR035965">
    <property type="entry name" value="PAS-like_dom_sf"/>
</dbReference>
<organism evidence="5 6">
    <name type="scientific">Aureimonas endophytica</name>
    <dbReference type="NCBI Taxonomy" id="2027858"/>
    <lineage>
        <taxon>Bacteria</taxon>
        <taxon>Pseudomonadati</taxon>
        <taxon>Pseudomonadota</taxon>
        <taxon>Alphaproteobacteria</taxon>
        <taxon>Hyphomicrobiales</taxon>
        <taxon>Aurantimonadaceae</taxon>
        <taxon>Aureimonas</taxon>
    </lineage>
</organism>
<dbReference type="SUPFAM" id="SSF55073">
    <property type="entry name" value="Nucleotide cyclase"/>
    <property type="match status" value="1"/>
</dbReference>
<dbReference type="InterPro" id="IPR000160">
    <property type="entry name" value="GGDEF_dom"/>
</dbReference>
<dbReference type="PANTHER" id="PTHR44757:SF2">
    <property type="entry name" value="BIOFILM ARCHITECTURE MAINTENANCE PROTEIN MBAA"/>
    <property type="match status" value="1"/>
</dbReference>
<feature type="domain" description="PAC" evidence="2">
    <location>
        <begin position="472"/>
        <end position="524"/>
    </location>
</feature>
<evidence type="ECO:0000313" key="6">
    <source>
        <dbReference type="Proteomes" id="UP000644699"/>
    </source>
</evidence>
<feature type="domain" description="PAC" evidence="2">
    <location>
        <begin position="228"/>
        <end position="280"/>
    </location>
</feature>
<dbReference type="Pfam" id="PF13426">
    <property type="entry name" value="PAS_9"/>
    <property type="match status" value="1"/>
</dbReference>
<dbReference type="Pfam" id="PF00990">
    <property type="entry name" value="GGDEF"/>
    <property type="match status" value="1"/>
</dbReference>
<reference evidence="5" key="1">
    <citation type="journal article" date="2014" name="Int. J. Syst. Evol. Microbiol.">
        <title>Complete genome sequence of Corynebacterium casei LMG S-19264T (=DSM 44701T), isolated from a smear-ripened cheese.</title>
        <authorList>
            <consortium name="US DOE Joint Genome Institute (JGI-PGF)"/>
            <person name="Walter F."/>
            <person name="Albersmeier A."/>
            <person name="Kalinowski J."/>
            <person name="Ruckert C."/>
        </authorList>
    </citation>
    <scope>NUCLEOTIDE SEQUENCE</scope>
    <source>
        <strain evidence="5">CGMCC 1.15367</strain>
    </source>
</reference>
<dbReference type="PROSITE" id="PS50883">
    <property type="entry name" value="EAL"/>
    <property type="match status" value="1"/>
</dbReference>
<evidence type="ECO:0000313" key="5">
    <source>
        <dbReference type="EMBL" id="GGE16709.1"/>
    </source>
</evidence>
<dbReference type="InterPro" id="IPR001610">
    <property type="entry name" value="PAC"/>
</dbReference>
<feature type="domain" description="PAC" evidence="2">
    <location>
        <begin position="106"/>
        <end position="158"/>
    </location>
</feature>
<evidence type="ECO:0000259" key="1">
    <source>
        <dbReference type="PROSITE" id="PS50112"/>
    </source>
</evidence>
<proteinExistence type="predicted"/>
<sequence>MPKIGSRDSRLYETEDTTVLQEITETRLMPADMKALDKLVARVAIAPDGTILRTNALFLELFDYRAWDLAGRSRTILLPEATTDGAVDGCGGEDAVTRAIERGEPYTGEVRRVRRDGTPFWAEASFVPIHDGNGALQEIVVFLRDITAKRQRSADEGGQIAAINTSQAVIHFAMDGTILDANALFLQATGYDLTEIQGRHHRLFVDPAEAASEEYAAFWKRLAAGHHGEGEYRRLAKDGRPVWLRATYNPILDVNGRPFKVVKYATDVTAEKLRQADHEGQIAAIHKSQCVVSFAMDGTITDANDHFLRATGYRMEEIEGRHHRMFVDPSYAHSLDYEVFWSDLCEGHHRGGEFKRRAKDGSELWLQATYNPVFDQDGVPFKVVKYATAITREKLRQADHQGQIAAIHKSQAVVSFALDGTILDANDNFLQLTGYRLSEVRGRHHRMFVSAAERESADYAAFWTDLAAGNHRSGEFKRLCRDGREVWLQASYNPIFDMNGRVFKIVKTASDVTAEKLRQSDHEGQIAAIAKSQCVVSFTMDGTITDANANFLEAMGYTHNEVVGRHHRMFVDPSMAESDQYRQFWEDLRQGQFLSSKFRRTAKDGREVWIQASYNPILDLNGQPFKVVKIATDITADVQLAENLTRAQREVVQDRLTGLPNRLGLSRFMDEALAEPDGTLSVLYLDLDHFKPINDTFGHHVGDHVLREIAARLKLTLSVDQMAARVGGDEFVVVAPNLSREAAAELAGRLIAAVSDPIRHEKTSLTVGLSIGIAQAPVDSVDAEELLRHADVALYRSKGSHRGTHTFFSDAVSSEETVASRHLAHEMQFGIKAEQFELFFRPRFTAEDRVLEAVEAQIEWNHPERGRMTAPAFMLLAESSGLVVPLGDWALRAATKAAASWPLVTVSVPVSSVQMLSGDLPGSVALALRETGLPASRLELQIAKGFGRLDLDRIRADLATLREMGVRVVVEGQVVGEDLTSGRDGWPVDHVLIDAKTRSDLERIGHASVAEIARLERTLGLGRNGDSQADDDDAIRDILTLRLDRNAKLVAFLSAEPRPADAMRRLLAKSL</sequence>
<comment type="caution">
    <text evidence="5">The sequence shown here is derived from an EMBL/GenBank/DDBJ whole genome shotgun (WGS) entry which is preliminary data.</text>
</comment>
<dbReference type="InterPro" id="IPR035919">
    <property type="entry name" value="EAL_sf"/>
</dbReference>
<dbReference type="InterPro" id="IPR001633">
    <property type="entry name" value="EAL_dom"/>
</dbReference>
<dbReference type="Pfam" id="PF08447">
    <property type="entry name" value="PAS_3"/>
    <property type="match status" value="4"/>
</dbReference>
<dbReference type="Gene3D" id="3.20.20.450">
    <property type="entry name" value="EAL domain"/>
    <property type="match status" value="1"/>
</dbReference>
<dbReference type="Gene3D" id="3.30.450.20">
    <property type="entry name" value="PAS domain"/>
    <property type="match status" value="5"/>
</dbReference>
<dbReference type="SUPFAM" id="SSF55785">
    <property type="entry name" value="PYP-like sensor domain (PAS domain)"/>
    <property type="match status" value="5"/>
</dbReference>
<feature type="domain" description="PAS" evidence="1">
    <location>
        <begin position="413"/>
        <end position="443"/>
    </location>
</feature>
<evidence type="ECO:0000259" key="4">
    <source>
        <dbReference type="PROSITE" id="PS50887"/>
    </source>
</evidence>
<dbReference type="PROSITE" id="PS50112">
    <property type="entry name" value="PAS"/>
    <property type="match status" value="2"/>
</dbReference>
<dbReference type="InterPro" id="IPR000700">
    <property type="entry name" value="PAS-assoc_C"/>
</dbReference>
<evidence type="ECO:0000259" key="2">
    <source>
        <dbReference type="PROSITE" id="PS50113"/>
    </source>
</evidence>
<accession>A0A916ZW79</accession>
<dbReference type="AlphaFoldDB" id="A0A916ZW79"/>
<gene>
    <name evidence="5" type="ORF">GCM10011390_39740</name>
</gene>
<evidence type="ECO:0008006" key="7">
    <source>
        <dbReference type="Google" id="ProtNLM"/>
    </source>
</evidence>
<dbReference type="SMART" id="SM00267">
    <property type="entry name" value="GGDEF"/>
    <property type="match status" value="1"/>
</dbReference>
<dbReference type="Gene3D" id="3.30.70.270">
    <property type="match status" value="1"/>
</dbReference>
<name>A0A916ZW79_9HYPH</name>
<dbReference type="SMART" id="SM00052">
    <property type="entry name" value="EAL"/>
    <property type="match status" value="1"/>
</dbReference>
<dbReference type="InterPro" id="IPR029787">
    <property type="entry name" value="Nucleotide_cyclase"/>
</dbReference>
<feature type="domain" description="PAC" evidence="2">
    <location>
        <begin position="594"/>
        <end position="646"/>
    </location>
</feature>
<dbReference type="NCBIfam" id="TIGR00254">
    <property type="entry name" value="GGDEF"/>
    <property type="match status" value="1"/>
</dbReference>
<feature type="domain" description="GGDEF" evidence="4">
    <location>
        <begin position="678"/>
        <end position="810"/>
    </location>
</feature>
<dbReference type="SMART" id="SM00091">
    <property type="entry name" value="PAS"/>
    <property type="match status" value="5"/>
</dbReference>